<dbReference type="PANTHER" id="PTHR15048">
    <property type="entry name" value="STARCH-BINDING DOMAIN-CONTAINING PROTEIN 1"/>
    <property type="match status" value="1"/>
</dbReference>
<dbReference type="Gene3D" id="2.60.40.10">
    <property type="entry name" value="Immunoglobulins"/>
    <property type="match status" value="1"/>
</dbReference>
<dbReference type="GO" id="GO:0016020">
    <property type="term" value="C:membrane"/>
    <property type="evidence" value="ECO:0007669"/>
    <property type="project" value="TreeGrafter"/>
</dbReference>
<evidence type="ECO:0000313" key="4">
    <source>
        <dbReference type="RefSeq" id="XP_026189662.1"/>
    </source>
</evidence>
<sequence length="252" mass="28011">MGMEAAAALGRGDPFTLATASPGGGIELYLQQDDAHHAAAAISAAPETQQQRVGPQGSGAPGVKQPQRHQHQHQRDVRGTQSELTSAAAPQDGNHLQQQQDGRRGPPTEERLRIREKYRERLKERKLQIYQRALEEVIQREKEGSQMQLVFQLQLPTRFGENVYMVGNEACVGRWRMEDARPMHWSEGNVWSTALAIPNGLHRLEYKYIIKEGSRVTWEPGKNHIWGPRSPMGALASGEPITICDSWGGGLG</sequence>
<dbReference type="Pfam" id="PF00686">
    <property type="entry name" value="CBM_20"/>
    <property type="match status" value="1"/>
</dbReference>
<proteinExistence type="predicted"/>
<dbReference type="InterPro" id="IPR013784">
    <property type="entry name" value="Carb-bd-like_fold"/>
</dbReference>
<feature type="compositionally biased region" description="Basic and acidic residues" evidence="1">
    <location>
        <begin position="101"/>
        <end position="113"/>
    </location>
</feature>
<gene>
    <name evidence="4" type="primary">LOC113146463</name>
</gene>
<dbReference type="RefSeq" id="XP_026189662.1">
    <property type="nucleotide sequence ID" value="XM_026333877.1"/>
</dbReference>
<dbReference type="Proteomes" id="UP000515125">
    <property type="component" value="Unplaced"/>
</dbReference>
<dbReference type="InterPro" id="IPR002044">
    <property type="entry name" value="CBM20"/>
</dbReference>
<dbReference type="GO" id="GO:2001070">
    <property type="term" value="F:starch binding"/>
    <property type="evidence" value="ECO:0007669"/>
    <property type="project" value="InterPro"/>
</dbReference>
<feature type="domain" description="CBM20" evidence="2">
    <location>
        <begin position="141"/>
        <end position="249"/>
    </location>
</feature>
<dbReference type="GeneID" id="113146463"/>
<organism evidence="3 4">
    <name type="scientific">Cyclospora cayetanensis</name>
    <dbReference type="NCBI Taxonomy" id="88456"/>
    <lineage>
        <taxon>Eukaryota</taxon>
        <taxon>Sar</taxon>
        <taxon>Alveolata</taxon>
        <taxon>Apicomplexa</taxon>
        <taxon>Conoidasida</taxon>
        <taxon>Coccidia</taxon>
        <taxon>Eucoccidiorida</taxon>
        <taxon>Eimeriorina</taxon>
        <taxon>Eimeriidae</taxon>
        <taxon>Cyclospora</taxon>
    </lineage>
</organism>
<dbReference type="CDD" id="cd05467">
    <property type="entry name" value="CBM20"/>
    <property type="match status" value="1"/>
</dbReference>
<feature type="region of interest" description="Disordered" evidence="1">
    <location>
        <begin position="42"/>
        <end position="113"/>
    </location>
</feature>
<accession>A0A6P6RQ88</accession>
<evidence type="ECO:0000313" key="3">
    <source>
        <dbReference type="Proteomes" id="UP000515125"/>
    </source>
</evidence>
<evidence type="ECO:0000259" key="2">
    <source>
        <dbReference type="PROSITE" id="PS51166"/>
    </source>
</evidence>
<reference evidence="4" key="1">
    <citation type="submission" date="2025-08" db="UniProtKB">
        <authorList>
            <consortium name="RefSeq"/>
        </authorList>
    </citation>
    <scope>IDENTIFICATION</scope>
</reference>
<dbReference type="OrthoDB" id="408870at2759"/>
<evidence type="ECO:0000256" key="1">
    <source>
        <dbReference type="SAM" id="MobiDB-lite"/>
    </source>
</evidence>
<dbReference type="AlphaFoldDB" id="A0A6P6RQ88"/>
<keyword evidence="3" id="KW-1185">Reference proteome</keyword>
<dbReference type="PROSITE" id="PS51166">
    <property type="entry name" value="CBM20"/>
    <property type="match status" value="1"/>
</dbReference>
<dbReference type="PANTHER" id="PTHR15048:SF0">
    <property type="entry name" value="STARCH-BINDING DOMAIN-CONTAINING PROTEIN 1"/>
    <property type="match status" value="1"/>
</dbReference>
<protein>
    <submittedName>
        <fullName evidence="4">Uncharacterized protein LOC113146463</fullName>
    </submittedName>
</protein>
<dbReference type="InterPro" id="IPR013783">
    <property type="entry name" value="Ig-like_fold"/>
</dbReference>
<name>A0A6P6RQ88_9EIME</name>
<dbReference type="SMART" id="SM01065">
    <property type="entry name" value="CBM_2"/>
    <property type="match status" value="1"/>
</dbReference>
<dbReference type="SUPFAM" id="SSF49452">
    <property type="entry name" value="Starch-binding domain-like"/>
    <property type="match status" value="1"/>
</dbReference>